<dbReference type="InterPro" id="IPR018247">
    <property type="entry name" value="EF_Hand_1_Ca_BS"/>
</dbReference>
<feature type="domain" description="EF-hand" evidence="5">
    <location>
        <begin position="56"/>
        <end position="91"/>
    </location>
</feature>
<evidence type="ECO:0000256" key="4">
    <source>
        <dbReference type="ARBA" id="ARBA00023262"/>
    </source>
</evidence>
<dbReference type="Gene3D" id="1.10.238.10">
    <property type="entry name" value="EF-hand"/>
    <property type="match status" value="3"/>
</dbReference>
<dbReference type="InterPro" id="IPR011992">
    <property type="entry name" value="EF-hand-dom_pair"/>
</dbReference>
<gene>
    <name evidence="7" type="primary">LOC100210040</name>
</gene>
<evidence type="ECO:0000259" key="5">
    <source>
        <dbReference type="PROSITE" id="PS50222"/>
    </source>
</evidence>
<dbReference type="Proteomes" id="UP001652625">
    <property type="component" value="Chromosome 07"/>
</dbReference>
<keyword evidence="2" id="KW-0106">Calcium</keyword>
<feature type="domain" description="EF-hand" evidence="5">
    <location>
        <begin position="234"/>
        <end position="264"/>
    </location>
</feature>
<keyword evidence="3" id="KW-0455">Luminescence</keyword>
<proteinExistence type="inferred from homology"/>
<comment type="similarity">
    <text evidence="1">Belongs to the aequorin family.</text>
</comment>
<reference evidence="7" key="1">
    <citation type="submission" date="2025-08" db="UniProtKB">
        <authorList>
            <consortium name="RefSeq"/>
        </authorList>
    </citation>
    <scope>IDENTIFICATION</scope>
</reference>
<feature type="domain" description="EF-hand" evidence="5">
    <location>
        <begin position="187"/>
        <end position="222"/>
    </location>
</feature>
<accession>A0ABM4C6U2</accession>
<dbReference type="PANTHER" id="PTHR19972">
    <property type="entry name" value="CALBINDIN"/>
    <property type="match status" value="1"/>
</dbReference>
<dbReference type="InterPro" id="IPR002048">
    <property type="entry name" value="EF_hand_dom"/>
</dbReference>
<dbReference type="PROSITE" id="PS50222">
    <property type="entry name" value="EF_HAND_2"/>
    <property type="match status" value="6"/>
</dbReference>
<sequence>MSALQPFVSEFKGKTKISSEEFVKIFSEFDKDGNGFIEAGELDSFLKEICGDNEKDLKEFKENLLKKYDENFDGKISMKELVKVLPTDENFLLQFRESHKLHIADFLKLWYHYDTDRSGFLERSELNGFLHDLLSKQNENVSPQRINDYAEAMIELFDSNNDGKIELNELAKIISVEENFLKNFEEVSMDEFEKIFTHYDQDGNGYVEGTELLGFIRDLMASKSDIIKSTSTKDLESYQKIIMECIDEDNDGKVSKEELKLLFK</sequence>
<dbReference type="SUPFAM" id="SSF47473">
    <property type="entry name" value="EF-hand"/>
    <property type="match status" value="2"/>
</dbReference>
<evidence type="ECO:0000256" key="2">
    <source>
        <dbReference type="ARBA" id="ARBA00022837"/>
    </source>
</evidence>
<evidence type="ECO:0000256" key="1">
    <source>
        <dbReference type="ARBA" id="ARBA00007828"/>
    </source>
</evidence>
<evidence type="ECO:0000313" key="6">
    <source>
        <dbReference type="Proteomes" id="UP001652625"/>
    </source>
</evidence>
<dbReference type="InterPro" id="IPR051001">
    <property type="entry name" value="Calbindin_Ca-bind"/>
</dbReference>
<feature type="domain" description="EF-hand" evidence="5">
    <location>
        <begin position="17"/>
        <end position="52"/>
    </location>
</feature>
<evidence type="ECO:0000313" key="7">
    <source>
        <dbReference type="RefSeq" id="XP_065657324.1"/>
    </source>
</evidence>
<keyword evidence="4" id="KW-0599">Photoprotein</keyword>
<feature type="domain" description="EF-hand" evidence="5">
    <location>
        <begin position="101"/>
        <end position="136"/>
    </location>
</feature>
<dbReference type="GeneID" id="100210040"/>
<keyword evidence="6" id="KW-1185">Reference proteome</keyword>
<dbReference type="PROSITE" id="PS00018">
    <property type="entry name" value="EF_HAND_1"/>
    <property type="match status" value="5"/>
</dbReference>
<dbReference type="Pfam" id="PF13499">
    <property type="entry name" value="EF-hand_7"/>
    <property type="match status" value="3"/>
</dbReference>
<organism evidence="6 7">
    <name type="scientific">Hydra vulgaris</name>
    <name type="common">Hydra</name>
    <name type="synonym">Hydra attenuata</name>
    <dbReference type="NCBI Taxonomy" id="6087"/>
    <lineage>
        <taxon>Eukaryota</taxon>
        <taxon>Metazoa</taxon>
        <taxon>Cnidaria</taxon>
        <taxon>Hydrozoa</taxon>
        <taxon>Hydroidolina</taxon>
        <taxon>Anthoathecata</taxon>
        <taxon>Aplanulata</taxon>
        <taxon>Hydridae</taxon>
        <taxon>Hydra</taxon>
    </lineage>
</organism>
<evidence type="ECO:0000256" key="3">
    <source>
        <dbReference type="ARBA" id="ARBA00023223"/>
    </source>
</evidence>
<name>A0ABM4C6U2_HYDVU</name>
<feature type="domain" description="EF-hand" evidence="5">
    <location>
        <begin position="145"/>
        <end position="180"/>
    </location>
</feature>
<dbReference type="SMART" id="SM00054">
    <property type="entry name" value="EFh"/>
    <property type="match status" value="6"/>
</dbReference>
<protein>
    <submittedName>
        <fullName evidence="7">Calbindin-32 isoform X3</fullName>
    </submittedName>
</protein>
<dbReference type="PANTHER" id="PTHR19972:SF10">
    <property type="entry name" value="CALBINDIN-32"/>
    <property type="match status" value="1"/>
</dbReference>
<dbReference type="RefSeq" id="XP_065657324.1">
    <property type="nucleotide sequence ID" value="XM_065801252.1"/>
</dbReference>
<dbReference type="CDD" id="cd15902">
    <property type="entry name" value="EFh_HEF"/>
    <property type="match status" value="1"/>
</dbReference>